<keyword evidence="3" id="KW-0833">Ubl conjugation pathway</keyword>
<accession>A0A200QBC8</accession>
<dbReference type="Proteomes" id="UP000195402">
    <property type="component" value="Unassembled WGS sequence"/>
</dbReference>
<keyword evidence="6" id="KW-1185">Reference proteome</keyword>
<comment type="similarity">
    <text evidence="2">Belongs to the SKP1 family.</text>
</comment>
<dbReference type="InterPro" id="IPR001232">
    <property type="entry name" value="SKP1-like"/>
</dbReference>
<name>A0A200QBC8_MACCD</name>
<proteinExistence type="inferred from homology"/>
<gene>
    <name evidence="5" type="ORF">BVC80_8961g39</name>
</gene>
<evidence type="ECO:0000256" key="3">
    <source>
        <dbReference type="ARBA" id="ARBA00022786"/>
    </source>
</evidence>
<dbReference type="Pfam" id="PF03931">
    <property type="entry name" value="Skp1_POZ"/>
    <property type="match status" value="1"/>
</dbReference>
<dbReference type="InterPro" id="IPR011333">
    <property type="entry name" value="SKP1/BTB/POZ_sf"/>
</dbReference>
<dbReference type="SMART" id="SM00512">
    <property type="entry name" value="Skp1"/>
    <property type="match status" value="1"/>
</dbReference>
<dbReference type="Gene3D" id="3.30.710.10">
    <property type="entry name" value="Potassium Channel Kv1.1, Chain A"/>
    <property type="match status" value="1"/>
</dbReference>
<sequence>MSNDEKVTLETTDGATITVRKGAAKFSETIKMCMEAKDGSIVDDDKIKIPQVNGNVLKKAMEFCERFFDIPEIHDESVDKELADWCMEYFSVTTDALLELMEVS</sequence>
<dbReference type="GO" id="GO:0006511">
    <property type="term" value="P:ubiquitin-dependent protein catabolic process"/>
    <property type="evidence" value="ECO:0007669"/>
    <property type="project" value="InterPro"/>
</dbReference>
<evidence type="ECO:0000313" key="6">
    <source>
        <dbReference type="Proteomes" id="UP000195402"/>
    </source>
</evidence>
<comment type="caution">
    <text evidence="5">The sequence shown here is derived from an EMBL/GenBank/DDBJ whole genome shotgun (WGS) entry which is preliminary data.</text>
</comment>
<feature type="domain" description="SKP1 component POZ" evidence="4">
    <location>
        <begin position="6"/>
        <end position="65"/>
    </location>
</feature>
<organism evidence="5 6">
    <name type="scientific">Macleaya cordata</name>
    <name type="common">Five-seeded plume-poppy</name>
    <name type="synonym">Bocconia cordata</name>
    <dbReference type="NCBI Taxonomy" id="56857"/>
    <lineage>
        <taxon>Eukaryota</taxon>
        <taxon>Viridiplantae</taxon>
        <taxon>Streptophyta</taxon>
        <taxon>Embryophyta</taxon>
        <taxon>Tracheophyta</taxon>
        <taxon>Spermatophyta</taxon>
        <taxon>Magnoliopsida</taxon>
        <taxon>Ranunculales</taxon>
        <taxon>Papaveraceae</taxon>
        <taxon>Papaveroideae</taxon>
        <taxon>Macleaya</taxon>
    </lineage>
</organism>
<evidence type="ECO:0000313" key="5">
    <source>
        <dbReference type="EMBL" id="OVA07776.1"/>
    </source>
</evidence>
<evidence type="ECO:0000259" key="4">
    <source>
        <dbReference type="Pfam" id="PF03931"/>
    </source>
</evidence>
<dbReference type="GO" id="GO:0009867">
    <property type="term" value="P:jasmonic acid mediated signaling pathway"/>
    <property type="evidence" value="ECO:0007669"/>
    <property type="project" value="UniProtKB-ARBA"/>
</dbReference>
<dbReference type="PANTHER" id="PTHR11165">
    <property type="entry name" value="SKP1"/>
    <property type="match status" value="1"/>
</dbReference>
<comment type="pathway">
    <text evidence="1">Protein modification; protein ubiquitination.</text>
</comment>
<dbReference type="InterPro" id="IPR016897">
    <property type="entry name" value="SKP1"/>
</dbReference>
<dbReference type="InterPro" id="IPR016073">
    <property type="entry name" value="Skp1_comp_POZ"/>
</dbReference>
<dbReference type="SUPFAM" id="SSF54695">
    <property type="entry name" value="POZ domain"/>
    <property type="match status" value="1"/>
</dbReference>
<evidence type="ECO:0000256" key="1">
    <source>
        <dbReference type="ARBA" id="ARBA00004906"/>
    </source>
</evidence>
<reference evidence="5 6" key="1">
    <citation type="journal article" date="2017" name="Mol. Plant">
        <title>The Genome of Medicinal Plant Macleaya cordata Provides New Insights into Benzylisoquinoline Alkaloids Metabolism.</title>
        <authorList>
            <person name="Liu X."/>
            <person name="Liu Y."/>
            <person name="Huang P."/>
            <person name="Ma Y."/>
            <person name="Qing Z."/>
            <person name="Tang Q."/>
            <person name="Cao H."/>
            <person name="Cheng P."/>
            <person name="Zheng Y."/>
            <person name="Yuan Z."/>
            <person name="Zhou Y."/>
            <person name="Liu J."/>
            <person name="Tang Z."/>
            <person name="Zhuo Y."/>
            <person name="Zhang Y."/>
            <person name="Yu L."/>
            <person name="Huang J."/>
            <person name="Yang P."/>
            <person name="Peng Q."/>
            <person name="Zhang J."/>
            <person name="Jiang W."/>
            <person name="Zhang Z."/>
            <person name="Lin K."/>
            <person name="Ro D.K."/>
            <person name="Chen X."/>
            <person name="Xiong X."/>
            <person name="Shang Y."/>
            <person name="Huang S."/>
            <person name="Zeng J."/>
        </authorList>
    </citation>
    <scope>NUCLEOTIDE SEQUENCE [LARGE SCALE GENOMIC DNA]</scope>
    <source>
        <strain evidence="6">cv. BLH2017</strain>
        <tissue evidence="5">Root</tissue>
    </source>
</reference>
<dbReference type="InParanoid" id="A0A200QBC8"/>
<dbReference type="AlphaFoldDB" id="A0A200QBC8"/>
<dbReference type="EMBL" id="MVGT01002442">
    <property type="protein sequence ID" value="OVA07776.1"/>
    <property type="molecule type" value="Genomic_DNA"/>
</dbReference>
<evidence type="ECO:0000256" key="2">
    <source>
        <dbReference type="ARBA" id="ARBA00009993"/>
    </source>
</evidence>
<protein>
    <submittedName>
        <fullName evidence="5">SKP1 component</fullName>
    </submittedName>
</protein>